<evidence type="ECO:0000313" key="6">
    <source>
        <dbReference type="EMBL" id="GGA67015.1"/>
    </source>
</evidence>
<sequence length="539" mass="59377">MDEALLTRRTLVRNAAIAAAAATIAPKRTWAQASPVATTTSGKVRGTVQDGVYVFKGIPYGADTAHRRFQPAEKPTPWTGVRDTVTFGPQSPQPIHHRIGRSTFSYLDEDSPVNSEDCLHLNIWTSALDDRKRPVMVYIHGGAYSSSSSNGPIYDGTRLVRRGDVVVVTMNHRLNLFGYLYLAQLGSPDLAQSGNIGQLDLVLMLQWVRDNIARFGGDPSRIMIFGQSGGGAKCATLMAMPAARGLFHRVITMSGQQLTARTPAHAAASAEAVLAQLGLTRATLNDIRDPRKVPMDRLVDAIHSGGYFGPVLDGQVLNRDPFSPDAPALSASVPMILGNTHDETRLLIGASDPRLFNLTWDELPTRLEHYRQFLGAYKTADIIADYRRWYPAYSASDVFFAVTTGFRSWHGMVIESDRRAAQHGPTWTYNFTWKSPADGGKWGAPHTIDIPFAFDNVEIAASMTGNTPEAQRLAAKVSETFITFARTGDPNNRAIPHWPRYNLDHRSTMLWDTTPHIEDDPRGNERKLIAQAPYTQPGT</sequence>
<dbReference type="Pfam" id="PF00135">
    <property type="entry name" value="COesterase"/>
    <property type="match status" value="1"/>
</dbReference>
<dbReference type="PROSITE" id="PS51318">
    <property type="entry name" value="TAT"/>
    <property type="match status" value="1"/>
</dbReference>
<dbReference type="EMBL" id="BMJB01000001">
    <property type="protein sequence ID" value="GGA67015.1"/>
    <property type="molecule type" value="Genomic_DNA"/>
</dbReference>
<dbReference type="InterPro" id="IPR019826">
    <property type="entry name" value="Carboxylesterase_B_AS"/>
</dbReference>
<protein>
    <recommendedName>
        <fullName evidence="3">Carboxylic ester hydrolase</fullName>
        <ecNumber evidence="3">3.1.1.-</ecNumber>
    </recommendedName>
</protein>
<accession>A0A916W549</accession>
<dbReference type="Gene3D" id="3.40.50.1820">
    <property type="entry name" value="alpha/beta hydrolase"/>
    <property type="match status" value="1"/>
</dbReference>
<comment type="similarity">
    <text evidence="1 3">Belongs to the type-B carboxylesterase/lipase family.</text>
</comment>
<evidence type="ECO:0000256" key="1">
    <source>
        <dbReference type="ARBA" id="ARBA00005964"/>
    </source>
</evidence>
<keyword evidence="7" id="KW-1185">Reference proteome</keyword>
<dbReference type="RefSeq" id="WP_188758996.1">
    <property type="nucleotide sequence ID" value="NZ_BMJB01000001.1"/>
</dbReference>
<dbReference type="PANTHER" id="PTHR11559">
    <property type="entry name" value="CARBOXYLESTERASE"/>
    <property type="match status" value="1"/>
</dbReference>
<evidence type="ECO:0000256" key="2">
    <source>
        <dbReference type="ARBA" id="ARBA00022801"/>
    </source>
</evidence>
<evidence type="ECO:0000256" key="4">
    <source>
        <dbReference type="SAM" id="MobiDB-lite"/>
    </source>
</evidence>
<name>A0A916W549_9BACT</name>
<dbReference type="EC" id="3.1.1.-" evidence="3"/>
<dbReference type="InterPro" id="IPR006311">
    <property type="entry name" value="TAT_signal"/>
</dbReference>
<organism evidence="6 7">
    <name type="scientific">Edaphobacter acidisoli</name>
    <dbReference type="NCBI Taxonomy" id="2040573"/>
    <lineage>
        <taxon>Bacteria</taxon>
        <taxon>Pseudomonadati</taxon>
        <taxon>Acidobacteriota</taxon>
        <taxon>Terriglobia</taxon>
        <taxon>Terriglobales</taxon>
        <taxon>Acidobacteriaceae</taxon>
        <taxon>Edaphobacter</taxon>
    </lineage>
</organism>
<dbReference type="InterPro" id="IPR029058">
    <property type="entry name" value="AB_hydrolase_fold"/>
</dbReference>
<reference evidence="6" key="2">
    <citation type="submission" date="2020-09" db="EMBL/GenBank/DDBJ databases">
        <authorList>
            <person name="Sun Q."/>
            <person name="Zhou Y."/>
        </authorList>
    </citation>
    <scope>NUCLEOTIDE SEQUENCE</scope>
    <source>
        <strain evidence="6">CGMCC 1.15447</strain>
    </source>
</reference>
<keyword evidence="2 3" id="KW-0378">Hydrolase</keyword>
<evidence type="ECO:0000259" key="5">
    <source>
        <dbReference type="Pfam" id="PF00135"/>
    </source>
</evidence>
<dbReference type="PROSITE" id="PS00122">
    <property type="entry name" value="CARBOXYLESTERASE_B_1"/>
    <property type="match status" value="1"/>
</dbReference>
<evidence type="ECO:0000256" key="3">
    <source>
        <dbReference type="RuleBase" id="RU361235"/>
    </source>
</evidence>
<reference evidence="6" key="1">
    <citation type="journal article" date="2014" name="Int. J. Syst. Evol. Microbiol.">
        <title>Complete genome sequence of Corynebacterium casei LMG S-19264T (=DSM 44701T), isolated from a smear-ripened cheese.</title>
        <authorList>
            <consortium name="US DOE Joint Genome Institute (JGI-PGF)"/>
            <person name="Walter F."/>
            <person name="Albersmeier A."/>
            <person name="Kalinowski J."/>
            <person name="Ruckert C."/>
        </authorList>
    </citation>
    <scope>NUCLEOTIDE SEQUENCE</scope>
    <source>
        <strain evidence="6">CGMCC 1.15447</strain>
    </source>
</reference>
<feature type="compositionally biased region" description="Basic and acidic residues" evidence="4">
    <location>
        <begin position="515"/>
        <end position="528"/>
    </location>
</feature>
<dbReference type="AlphaFoldDB" id="A0A916W549"/>
<feature type="domain" description="Carboxylesterase type B" evidence="5">
    <location>
        <begin position="34"/>
        <end position="523"/>
    </location>
</feature>
<dbReference type="InterPro" id="IPR050309">
    <property type="entry name" value="Type-B_Carboxylest/Lipase"/>
</dbReference>
<comment type="caution">
    <text evidence="6">The sequence shown here is derived from an EMBL/GenBank/DDBJ whole genome shotgun (WGS) entry which is preliminary data.</text>
</comment>
<proteinExistence type="inferred from homology"/>
<feature type="region of interest" description="Disordered" evidence="4">
    <location>
        <begin position="515"/>
        <end position="539"/>
    </location>
</feature>
<dbReference type="SUPFAM" id="SSF53474">
    <property type="entry name" value="alpha/beta-Hydrolases"/>
    <property type="match status" value="1"/>
</dbReference>
<dbReference type="GO" id="GO:0016787">
    <property type="term" value="F:hydrolase activity"/>
    <property type="evidence" value="ECO:0007669"/>
    <property type="project" value="UniProtKB-KW"/>
</dbReference>
<dbReference type="InterPro" id="IPR002018">
    <property type="entry name" value="CarbesteraseB"/>
</dbReference>
<dbReference type="Proteomes" id="UP000648801">
    <property type="component" value="Unassembled WGS sequence"/>
</dbReference>
<gene>
    <name evidence="6" type="primary">estA1</name>
    <name evidence="6" type="ORF">GCM10011507_18140</name>
</gene>
<evidence type="ECO:0000313" key="7">
    <source>
        <dbReference type="Proteomes" id="UP000648801"/>
    </source>
</evidence>